<dbReference type="PRINTS" id="PR00344">
    <property type="entry name" value="BCTRLSENSOR"/>
</dbReference>
<comment type="caution">
    <text evidence="8">The sequence shown here is derived from an EMBL/GenBank/DDBJ whole genome shotgun (WGS) entry which is preliminary data.</text>
</comment>
<name>A0A918RY73_9HYPH</name>
<dbReference type="PANTHER" id="PTHR42878:SF15">
    <property type="entry name" value="BACTERIOPHYTOCHROME"/>
    <property type="match status" value="1"/>
</dbReference>
<dbReference type="Proteomes" id="UP000646579">
    <property type="component" value="Unassembled WGS sequence"/>
</dbReference>
<dbReference type="Pfam" id="PF02518">
    <property type="entry name" value="HATPase_c"/>
    <property type="match status" value="1"/>
</dbReference>
<evidence type="ECO:0000256" key="4">
    <source>
        <dbReference type="ARBA" id="ARBA00022679"/>
    </source>
</evidence>
<dbReference type="SMART" id="SM00388">
    <property type="entry name" value="HisKA"/>
    <property type="match status" value="1"/>
</dbReference>
<sequence length="497" mass="54806">MPISNTTVVRATAALLLAGLIALLAIVGTTIWLVERTQTYFNEVVEAREARTATTELRSALQDLEIGQRGYMLTLEEQYLEPYEAAMQRVLPALSRLEGALSQYPQAEQPLAALRVGIEQKLEEALTTIELTREGELEEAITLVKTDEGKEIMDSARELFSAIISAADERLNQGVIDQRNAANALRLVTILGALVILAVVGGSVWTVLNYTRELVSTRRELETTNIRLEERVADRTSELSRASEEVQRFAYIVTHDLRAPLVNIMGFTSELEASIAPIQSYLKSVEPTDDPNEKEARLAAEDDVPEALRFIRSSTRKMDGLINAILKISRDGRRPVRPEEIELSDLLEVVTSSIHHQVAEQGGEIEVEPDLPSLVSDRLALEQIFGNLLDNAVKYADPERPLRVHITANQAPGNRILIDVEDNGRGIAAEDHERVFELFRRSGAQSQAGEGIGLAHVRTLVRNLGGDITVESELGRGTTFRVALARDLSAIVRSNAA</sequence>
<dbReference type="PANTHER" id="PTHR42878">
    <property type="entry name" value="TWO-COMPONENT HISTIDINE KINASE"/>
    <property type="match status" value="1"/>
</dbReference>
<evidence type="ECO:0000313" key="9">
    <source>
        <dbReference type="Proteomes" id="UP000646579"/>
    </source>
</evidence>
<evidence type="ECO:0000256" key="5">
    <source>
        <dbReference type="ARBA" id="ARBA00022777"/>
    </source>
</evidence>
<dbReference type="GO" id="GO:0000156">
    <property type="term" value="F:phosphorelay response regulator activity"/>
    <property type="evidence" value="ECO:0007669"/>
    <property type="project" value="TreeGrafter"/>
</dbReference>
<evidence type="ECO:0000313" key="8">
    <source>
        <dbReference type="EMBL" id="GHA15904.1"/>
    </source>
</evidence>
<dbReference type="RefSeq" id="WP_189423708.1">
    <property type="nucleotide sequence ID" value="NZ_BMZE01000001.1"/>
</dbReference>
<evidence type="ECO:0000256" key="2">
    <source>
        <dbReference type="ARBA" id="ARBA00012438"/>
    </source>
</evidence>
<keyword evidence="9" id="KW-1185">Reference proteome</keyword>
<dbReference type="EMBL" id="BMZE01000001">
    <property type="protein sequence ID" value="GHA15904.1"/>
    <property type="molecule type" value="Genomic_DNA"/>
</dbReference>
<dbReference type="CDD" id="cd00082">
    <property type="entry name" value="HisKA"/>
    <property type="match status" value="1"/>
</dbReference>
<accession>A0A918RY73</accession>
<dbReference type="InterPro" id="IPR005467">
    <property type="entry name" value="His_kinase_dom"/>
</dbReference>
<evidence type="ECO:0000256" key="1">
    <source>
        <dbReference type="ARBA" id="ARBA00000085"/>
    </source>
</evidence>
<keyword evidence="6" id="KW-0472">Membrane</keyword>
<dbReference type="GO" id="GO:0007234">
    <property type="term" value="P:osmosensory signaling via phosphorelay pathway"/>
    <property type="evidence" value="ECO:0007669"/>
    <property type="project" value="TreeGrafter"/>
</dbReference>
<evidence type="ECO:0000256" key="6">
    <source>
        <dbReference type="SAM" id="Phobius"/>
    </source>
</evidence>
<evidence type="ECO:0000256" key="3">
    <source>
        <dbReference type="ARBA" id="ARBA00022553"/>
    </source>
</evidence>
<feature type="transmembrane region" description="Helical" evidence="6">
    <location>
        <begin position="12"/>
        <end position="34"/>
    </location>
</feature>
<dbReference type="GO" id="GO:0030295">
    <property type="term" value="F:protein kinase activator activity"/>
    <property type="evidence" value="ECO:0007669"/>
    <property type="project" value="TreeGrafter"/>
</dbReference>
<dbReference type="CDD" id="cd19410">
    <property type="entry name" value="HK9-like_sensor"/>
    <property type="match status" value="1"/>
</dbReference>
<dbReference type="Gene3D" id="1.10.287.130">
    <property type="match status" value="1"/>
</dbReference>
<keyword evidence="3" id="KW-0597">Phosphoprotein</keyword>
<keyword evidence="4" id="KW-0808">Transferase</keyword>
<reference evidence="8" key="2">
    <citation type="submission" date="2020-09" db="EMBL/GenBank/DDBJ databases">
        <authorList>
            <person name="Sun Q."/>
            <person name="Kim S."/>
        </authorList>
    </citation>
    <scope>NUCLEOTIDE SEQUENCE</scope>
    <source>
        <strain evidence="8">KCTC 32437</strain>
    </source>
</reference>
<dbReference type="InterPro" id="IPR036097">
    <property type="entry name" value="HisK_dim/P_sf"/>
</dbReference>
<gene>
    <name evidence="8" type="ORF">GCM10007989_08500</name>
</gene>
<dbReference type="SUPFAM" id="SSF47384">
    <property type="entry name" value="Homodimeric domain of signal transducing histidine kinase"/>
    <property type="match status" value="1"/>
</dbReference>
<dbReference type="InterPro" id="IPR004358">
    <property type="entry name" value="Sig_transdc_His_kin-like_C"/>
</dbReference>
<feature type="transmembrane region" description="Helical" evidence="6">
    <location>
        <begin position="187"/>
        <end position="208"/>
    </location>
</feature>
<organism evidence="8 9">
    <name type="scientific">Devosia pacifica</name>
    <dbReference type="NCBI Taxonomy" id="1335967"/>
    <lineage>
        <taxon>Bacteria</taxon>
        <taxon>Pseudomonadati</taxon>
        <taxon>Pseudomonadota</taxon>
        <taxon>Alphaproteobacteria</taxon>
        <taxon>Hyphomicrobiales</taxon>
        <taxon>Devosiaceae</taxon>
        <taxon>Devosia</taxon>
    </lineage>
</organism>
<dbReference type="SUPFAM" id="SSF55874">
    <property type="entry name" value="ATPase domain of HSP90 chaperone/DNA topoisomerase II/histidine kinase"/>
    <property type="match status" value="1"/>
</dbReference>
<dbReference type="InterPro" id="IPR003594">
    <property type="entry name" value="HATPase_dom"/>
</dbReference>
<comment type="catalytic activity">
    <reaction evidence="1">
        <text>ATP + protein L-histidine = ADP + protein N-phospho-L-histidine.</text>
        <dbReference type="EC" id="2.7.13.3"/>
    </reaction>
</comment>
<dbReference type="Pfam" id="PF05227">
    <property type="entry name" value="CHASE3"/>
    <property type="match status" value="1"/>
</dbReference>
<proteinExistence type="predicted"/>
<dbReference type="Gene3D" id="3.30.565.10">
    <property type="entry name" value="Histidine kinase-like ATPase, C-terminal domain"/>
    <property type="match status" value="1"/>
</dbReference>
<feature type="domain" description="Histidine kinase" evidence="7">
    <location>
        <begin position="252"/>
        <end position="488"/>
    </location>
</feature>
<dbReference type="SMART" id="SM00387">
    <property type="entry name" value="HATPase_c"/>
    <property type="match status" value="1"/>
</dbReference>
<dbReference type="AlphaFoldDB" id="A0A918RY73"/>
<dbReference type="EC" id="2.7.13.3" evidence="2"/>
<dbReference type="InterPro" id="IPR007891">
    <property type="entry name" value="CHASE3"/>
</dbReference>
<protein>
    <recommendedName>
        <fullName evidence="2">histidine kinase</fullName>
        <ecNumber evidence="2">2.7.13.3</ecNumber>
    </recommendedName>
</protein>
<dbReference type="PROSITE" id="PS50109">
    <property type="entry name" value="HIS_KIN"/>
    <property type="match status" value="1"/>
</dbReference>
<keyword evidence="6" id="KW-0812">Transmembrane</keyword>
<dbReference type="InterPro" id="IPR050351">
    <property type="entry name" value="BphY/WalK/GraS-like"/>
</dbReference>
<dbReference type="GO" id="GO:0000155">
    <property type="term" value="F:phosphorelay sensor kinase activity"/>
    <property type="evidence" value="ECO:0007669"/>
    <property type="project" value="InterPro"/>
</dbReference>
<keyword evidence="6" id="KW-1133">Transmembrane helix</keyword>
<evidence type="ECO:0000259" key="7">
    <source>
        <dbReference type="PROSITE" id="PS50109"/>
    </source>
</evidence>
<keyword evidence="5 8" id="KW-0418">Kinase</keyword>
<reference evidence="8" key="1">
    <citation type="journal article" date="2014" name="Int. J. Syst. Evol. Microbiol.">
        <title>Complete genome sequence of Corynebacterium casei LMG S-19264T (=DSM 44701T), isolated from a smear-ripened cheese.</title>
        <authorList>
            <consortium name="US DOE Joint Genome Institute (JGI-PGF)"/>
            <person name="Walter F."/>
            <person name="Albersmeier A."/>
            <person name="Kalinowski J."/>
            <person name="Ruckert C."/>
        </authorList>
    </citation>
    <scope>NUCLEOTIDE SEQUENCE</scope>
    <source>
        <strain evidence="8">KCTC 32437</strain>
    </source>
</reference>
<dbReference type="InterPro" id="IPR003661">
    <property type="entry name" value="HisK_dim/P_dom"/>
</dbReference>
<dbReference type="InterPro" id="IPR036890">
    <property type="entry name" value="HATPase_C_sf"/>
</dbReference>